<proteinExistence type="predicted"/>
<reference evidence="1" key="1">
    <citation type="submission" date="2019-12" db="EMBL/GenBank/DDBJ databases">
        <authorList>
            <person name="zhang j."/>
            <person name="sun C.M."/>
        </authorList>
    </citation>
    <scope>NUCLEOTIDE SEQUENCE</scope>
    <source>
        <strain evidence="1">NS-1</strain>
    </source>
</reference>
<organism evidence="1 2">
    <name type="scientific">Iocasia fonsfrigidae</name>
    <dbReference type="NCBI Taxonomy" id="2682810"/>
    <lineage>
        <taxon>Bacteria</taxon>
        <taxon>Bacillati</taxon>
        <taxon>Bacillota</taxon>
        <taxon>Clostridia</taxon>
        <taxon>Halanaerobiales</taxon>
        <taxon>Halanaerobiaceae</taxon>
        <taxon>Iocasia</taxon>
    </lineage>
</organism>
<dbReference type="Proteomes" id="UP000665020">
    <property type="component" value="Chromosome"/>
</dbReference>
<accession>A0A8A7KBA2</accession>
<dbReference type="RefSeq" id="WP_230867518.1">
    <property type="nucleotide sequence ID" value="NZ_CP046640.1"/>
</dbReference>
<evidence type="ECO:0008006" key="3">
    <source>
        <dbReference type="Google" id="ProtNLM"/>
    </source>
</evidence>
<name>A0A8A7KBA2_9FIRM</name>
<dbReference type="PROSITE" id="PS51257">
    <property type="entry name" value="PROKAR_LIPOPROTEIN"/>
    <property type="match status" value="1"/>
</dbReference>
<protein>
    <recommendedName>
        <fullName evidence="3">Lipoprotein</fullName>
    </recommendedName>
</protein>
<dbReference type="Gene3D" id="3.40.50.10610">
    <property type="entry name" value="ABC-type transport auxiliary lipoprotein component"/>
    <property type="match status" value="1"/>
</dbReference>
<gene>
    <name evidence="1" type="ORF">GM661_14740</name>
</gene>
<evidence type="ECO:0000313" key="2">
    <source>
        <dbReference type="Proteomes" id="UP000665020"/>
    </source>
</evidence>
<keyword evidence="2" id="KW-1185">Reference proteome</keyword>
<dbReference type="KEGG" id="ifn:GM661_14740"/>
<dbReference type="EMBL" id="CP046640">
    <property type="protein sequence ID" value="QTL99123.1"/>
    <property type="molecule type" value="Genomic_DNA"/>
</dbReference>
<evidence type="ECO:0000313" key="1">
    <source>
        <dbReference type="EMBL" id="QTL99123.1"/>
    </source>
</evidence>
<sequence>MYKKKLIFLLFVLLGIFLLSGCYDRATINTYSDPSFSKNTITRLAIFPMKNVNLTAGESRAINRGIAKGIHQINPNIEIMSTVEIIQILNKQGLTSEWSAFLEDYASTGVPNTETLFKIGDVLGVDGLMQGEIVNVYQENSHYGVNQKAPSVKLGVARVTVRYSTFGTDSGKLLWEATSDGINKTGITFSDDPSLIEAVMLAQQKIIENLPF</sequence>
<dbReference type="AlphaFoldDB" id="A0A8A7KBA2"/>